<keyword evidence="8" id="KW-1185">Reference proteome</keyword>
<gene>
    <name evidence="7" type="ORF">CAUJ_LOCUS5801</name>
</gene>
<feature type="region of interest" description="Disordered" evidence="5">
    <location>
        <begin position="425"/>
        <end position="464"/>
    </location>
</feature>
<reference evidence="7" key="1">
    <citation type="submission" date="2020-10" db="EMBL/GenBank/DDBJ databases">
        <authorList>
            <person name="Kikuchi T."/>
        </authorList>
    </citation>
    <scope>NUCLEOTIDE SEQUENCE</scope>
    <source>
        <strain evidence="7">NKZ352</strain>
    </source>
</reference>
<evidence type="ECO:0000259" key="6">
    <source>
        <dbReference type="PROSITE" id="PS50103"/>
    </source>
</evidence>
<feature type="region of interest" description="Disordered" evidence="5">
    <location>
        <begin position="826"/>
        <end position="845"/>
    </location>
</feature>
<evidence type="ECO:0000313" key="7">
    <source>
        <dbReference type="EMBL" id="CAD6189882.1"/>
    </source>
</evidence>
<feature type="zinc finger region" description="C3H1-type" evidence="4">
    <location>
        <begin position="237"/>
        <end position="265"/>
    </location>
</feature>
<feature type="compositionally biased region" description="Low complexity" evidence="5">
    <location>
        <begin position="34"/>
        <end position="48"/>
    </location>
</feature>
<feature type="compositionally biased region" description="Low complexity" evidence="5">
    <location>
        <begin position="829"/>
        <end position="841"/>
    </location>
</feature>
<proteinExistence type="predicted"/>
<evidence type="ECO:0000256" key="2">
    <source>
        <dbReference type="ARBA" id="ARBA00022771"/>
    </source>
</evidence>
<name>A0A8S1H3F1_9PELO</name>
<comment type="caution">
    <text evidence="7">The sequence shown here is derived from an EMBL/GenBank/DDBJ whole genome shotgun (WGS) entry which is preliminary data.</text>
</comment>
<dbReference type="SUPFAM" id="SSF90229">
    <property type="entry name" value="CCCH zinc finger"/>
    <property type="match status" value="1"/>
</dbReference>
<evidence type="ECO:0000256" key="3">
    <source>
        <dbReference type="ARBA" id="ARBA00022833"/>
    </source>
</evidence>
<evidence type="ECO:0000256" key="5">
    <source>
        <dbReference type="SAM" id="MobiDB-lite"/>
    </source>
</evidence>
<dbReference type="AlphaFoldDB" id="A0A8S1H3F1"/>
<dbReference type="Proteomes" id="UP000835052">
    <property type="component" value="Unassembled WGS sequence"/>
</dbReference>
<dbReference type="PROSITE" id="PS50103">
    <property type="entry name" value="ZF_C3H1"/>
    <property type="match status" value="1"/>
</dbReference>
<dbReference type="EMBL" id="CAJGYM010000012">
    <property type="protein sequence ID" value="CAD6189882.1"/>
    <property type="molecule type" value="Genomic_DNA"/>
</dbReference>
<keyword evidence="1 4" id="KW-0479">Metal-binding</keyword>
<dbReference type="SMART" id="SM00356">
    <property type="entry name" value="ZnF_C3H1"/>
    <property type="match status" value="1"/>
</dbReference>
<organism evidence="7 8">
    <name type="scientific">Caenorhabditis auriculariae</name>
    <dbReference type="NCBI Taxonomy" id="2777116"/>
    <lineage>
        <taxon>Eukaryota</taxon>
        <taxon>Metazoa</taxon>
        <taxon>Ecdysozoa</taxon>
        <taxon>Nematoda</taxon>
        <taxon>Chromadorea</taxon>
        <taxon>Rhabditida</taxon>
        <taxon>Rhabditina</taxon>
        <taxon>Rhabditomorpha</taxon>
        <taxon>Rhabditoidea</taxon>
        <taxon>Rhabditidae</taxon>
        <taxon>Peloderinae</taxon>
        <taxon>Caenorhabditis</taxon>
    </lineage>
</organism>
<accession>A0A8S1H3F1</accession>
<protein>
    <recommendedName>
        <fullName evidence="6">C3H1-type domain-containing protein</fullName>
    </recommendedName>
</protein>
<evidence type="ECO:0000313" key="8">
    <source>
        <dbReference type="Proteomes" id="UP000835052"/>
    </source>
</evidence>
<evidence type="ECO:0000256" key="1">
    <source>
        <dbReference type="ARBA" id="ARBA00022723"/>
    </source>
</evidence>
<dbReference type="GO" id="GO:0008270">
    <property type="term" value="F:zinc ion binding"/>
    <property type="evidence" value="ECO:0007669"/>
    <property type="project" value="UniProtKB-KW"/>
</dbReference>
<dbReference type="Pfam" id="PF00642">
    <property type="entry name" value="zf-CCCH"/>
    <property type="match status" value="1"/>
</dbReference>
<feature type="region of interest" description="Disordered" evidence="5">
    <location>
        <begin position="1"/>
        <end position="53"/>
    </location>
</feature>
<keyword evidence="3 4" id="KW-0862">Zinc</keyword>
<dbReference type="InterPro" id="IPR000571">
    <property type="entry name" value="Znf_CCCH"/>
</dbReference>
<feature type="compositionally biased region" description="Low complexity" evidence="5">
    <location>
        <begin position="329"/>
        <end position="347"/>
    </location>
</feature>
<feature type="region of interest" description="Disordered" evidence="5">
    <location>
        <begin position="315"/>
        <end position="362"/>
    </location>
</feature>
<keyword evidence="2 4" id="KW-0863">Zinc-finger</keyword>
<sequence length="855" mass="95778">MSSNRRNYGRPRRDRNNGGSNGGKRNNWQQGSYTDTSATMSVTSSTSSGPGAITSDVFFETDEDITADVNGGLQINLMASFLRKLGPTAPVVVHILHTHNLTFPQENYRNNNNQNMAYYRRQMSSDPTCGTWNQFHHPYEEDSLPSTPSPFNSMLLPLSPLPINANTVFCGPAIFQRGSLHSLYGSARELNHFNTFNSLYRSQNLMDLVNVTEPNWRDRTSSVSSSNSSRDPFFPYLKKTKLCDHWKRNNECAYGDDCWYAHGLRELRQPLQPAHSGFLGDFFPSAAPTLQPLMSVGVNEAVSMNRLQQHFRSDAAAAAANHRPNGRATTNVNGLTLPTNNNNNSTPWSMVSSEEAPLSPAQERWVSMSQDGVRRFGGAEPSLSAQSQSNEKFQFDAHALNQQSHEYGTQPEEDVVNRSRRFRQPYSTDYNNSGHNPTHPPRPPMQFFGERSGFSRPARSNSSINSRNALEAQIRNEVEMKRLNSFDNFELQRQQAYMDRHDQAMQRRMIQNHQEQQRRNSQQAMVIDNLNSMNTATRDEVLRRMLQIHQQKMQAQAFEQKQHAATDWKAAYARAARHRAQWPHQPQQQNHFFPNQPHFGANFTGGFAPPPKAEPLAPPPAVEPLLMPSDDSFSIWLEDRRPSDSIMSGVAQLNSSNSSAASQSEVFFDAIAKATTNGQNCGNCVTPVPTDFFEGAAANLPPWNLPEKMFMMAHESEFFADSILDRNANFKCDNALEEMISSADCDAKSDLFTFDNIGDVDLDQTLKSQDEDEKPEVAKLAKIFQEKVDVEDNYLRNCSPSEDCMFAGVGVICPLGEACRSCNFAPKKTSSGSTSSISSTDSAHHNAFNPISQAF</sequence>
<dbReference type="OrthoDB" id="410307at2759"/>
<evidence type="ECO:0000256" key="4">
    <source>
        <dbReference type="PROSITE-ProRule" id="PRU00723"/>
    </source>
</evidence>
<dbReference type="Gene3D" id="4.10.1000.10">
    <property type="entry name" value="Zinc finger, CCCH-type"/>
    <property type="match status" value="1"/>
</dbReference>
<feature type="compositionally biased region" description="Low complexity" evidence="5">
    <location>
        <begin position="455"/>
        <end position="464"/>
    </location>
</feature>
<feature type="domain" description="C3H1-type" evidence="6">
    <location>
        <begin position="237"/>
        <end position="265"/>
    </location>
</feature>
<feature type="compositionally biased region" description="Polar residues" evidence="5">
    <location>
        <begin position="425"/>
        <end position="436"/>
    </location>
</feature>
<dbReference type="InterPro" id="IPR036855">
    <property type="entry name" value="Znf_CCCH_sf"/>
</dbReference>